<dbReference type="EMBL" id="SRMA01026857">
    <property type="protein sequence ID" value="TRY66260.1"/>
    <property type="molecule type" value="Genomic_DNA"/>
</dbReference>
<accession>A0A553NLJ3</accession>
<dbReference type="FunFam" id="3.40.50.1100:FF:000047">
    <property type="entry name" value="Threonine synthase like 2"/>
    <property type="match status" value="1"/>
</dbReference>
<evidence type="ECO:0000256" key="6">
    <source>
        <dbReference type="PIRSR" id="PIRSR604450-51"/>
    </source>
</evidence>
<keyword evidence="5" id="KW-0456">Lyase</keyword>
<dbReference type="AlphaFoldDB" id="A0A553NLJ3"/>
<dbReference type="Pfam" id="PF14821">
    <property type="entry name" value="Thr_synth_N"/>
    <property type="match status" value="1"/>
</dbReference>
<dbReference type="PANTHER" id="PTHR42690:SF1">
    <property type="entry name" value="THREONINE SYNTHASE-LIKE 2"/>
    <property type="match status" value="1"/>
</dbReference>
<protein>
    <recommendedName>
        <fullName evidence="3">Threonine synthase-like 2</fullName>
    </recommendedName>
</protein>
<evidence type="ECO:0000256" key="4">
    <source>
        <dbReference type="ARBA" id="ARBA00022898"/>
    </source>
</evidence>
<dbReference type="STRING" id="623744.A0A553NLJ3"/>
<comment type="similarity">
    <text evidence="2">Belongs to the threonine synthase family.</text>
</comment>
<organism evidence="8 9">
    <name type="scientific">Danionella cerebrum</name>
    <dbReference type="NCBI Taxonomy" id="2873325"/>
    <lineage>
        <taxon>Eukaryota</taxon>
        <taxon>Metazoa</taxon>
        <taxon>Chordata</taxon>
        <taxon>Craniata</taxon>
        <taxon>Vertebrata</taxon>
        <taxon>Euteleostomi</taxon>
        <taxon>Actinopterygii</taxon>
        <taxon>Neopterygii</taxon>
        <taxon>Teleostei</taxon>
        <taxon>Ostariophysi</taxon>
        <taxon>Cypriniformes</taxon>
        <taxon>Danionidae</taxon>
        <taxon>Danioninae</taxon>
        <taxon>Danionella</taxon>
    </lineage>
</organism>
<keyword evidence="4 6" id="KW-0663">Pyridoxal phosphate</keyword>
<evidence type="ECO:0000313" key="8">
    <source>
        <dbReference type="EMBL" id="TRY66260.1"/>
    </source>
</evidence>
<dbReference type="NCBIfam" id="TIGR00260">
    <property type="entry name" value="thrC"/>
    <property type="match status" value="1"/>
</dbReference>
<name>A0A553NLJ3_9TELE</name>
<dbReference type="PANTHER" id="PTHR42690">
    <property type="entry name" value="THREONINE SYNTHASE FAMILY MEMBER"/>
    <property type="match status" value="1"/>
</dbReference>
<dbReference type="FunFam" id="3.90.1380.10:FF:000003">
    <property type="entry name" value="THR4p Threonine synthase"/>
    <property type="match status" value="1"/>
</dbReference>
<dbReference type="GO" id="GO:0046360">
    <property type="term" value="P:2-oxobutyrate biosynthetic process"/>
    <property type="evidence" value="ECO:0007669"/>
    <property type="project" value="TreeGrafter"/>
</dbReference>
<dbReference type="OrthoDB" id="5203861at2759"/>
<reference evidence="8 9" key="1">
    <citation type="journal article" date="2019" name="Sci. Data">
        <title>Hybrid genome assembly and annotation of Danionella translucida.</title>
        <authorList>
            <person name="Kadobianskyi M."/>
            <person name="Schulze L."/>
            <person name="Schuelke M."/>
            <person name="Judkewitz B."/>
        </authorList>
    </citation>
    <scope>NUCLEOTIDE SEQUENCE [LARGE SCALE GENOMIC DNA]</scope>
    <source>
        <strain evidence="8 9">Bolton</strain>
    </source>
</reference>
<dbReference type="GO" id="GO:0016829">
    <property type="term" value="F:lyase activity"/>
    <property type="evidence" value="ECO:0007669"/>
    <property type="project" value="UniProtKB-KW"/>
</dbReference>
<sequence>MLYCSTRSSLKKRYSFRDVLFSGFAPDGGMFMPEHLPILSIETLQRWKNLSFQNLLCEISSLFIPEHEITKAQIKELISSALSSFSLPDAVRLVHLRDSLCILELFHGETLAFKDVAMTCTAHFLRYFLRKDASRAMIIVGTSGDTGSSAIRSVLGVSEVDIVVVFPRGLITQVQELQMTTSIADNVYVFAADGTSDDIDVPIRKLFADSDLVDRYALMSLNSVNWSRIMVQTAIFLYAYLKLSMLHVTEDALPELEVVVPTGGAGNITAGLIMKQMGVPLRLVAMVNANDIIHRTVQSGDFSMFSTVTHTLAPAIDIQDPYNMERVFWLLSGGDAVFVKNLMESFHSQRKTTLQSPVHQKLCDVLSSGSVCDEGILQTMRRCWEENHYLLCPHTAVAVWKHYQSPVRDGEIRCCLATASPAKFAEAVHRAGLPLELPESLQVLPSLPTRFKNLERSDDWEEKLRQCIKSISEKRVTALTERQTLPHPCKN</sequence>
<dbReference type="CDD" id="cd01560">
    <property type="entry name" value="Thr-synth_2"/>
    <property type="match status" value="1"/>
</dbReference>
<comment type="cofactor">
    <cofactor evidence="1 6">
        <name>pyridoxal 5'-phosphate</name>
        <dbReference type="ChEBI" id="CHEBI:597326"/>
    </cofactor>
</comment>
<dbReference type="InterPro" id="IPR036052">
    <property type="entry name" value="TrpB-like_PALP_sf"/>
</dbReference>
<feature type="modified residue" description="N6-(pyridoxal phosphate)lysine" evidence="6">
    <location>
        <position position="114"/>
    </location>
</feature>
<evidence type="ECO:0000256" key="2">
    <source>
        <dbReference type="ARBA" id="ARBA00005517"/>
    </source>
</evidence>
<dbReference type="SUPFAM" id="SSF53686">
    <property type="entry name" value="Tryptophan synthase beta subunit-like PLP-dependent enzymes"/>
    <property type="match status" value="1"/>
</dbReference>
<dbReference type="GO" id="GO:0009071">
    <property type="term" value="P:serine family amino acid catabolic process"/>
    <property type="evidence" value="ECO:0007669"/>
    <property type="project" value="TreeGrafter"/>
</dbReference>
<evidence type="ECO:0000313" key="9">
    <source>
        <dbReference type="Proteomes" id="UP000316079"/>
    </source>
</evidence>
<dbReference type="InterPro" id="IPR051166">
    <property type="entry name" value="Threonine_Synthase"/>
</dbReference>
<proteinExistence type="inferred from homology"/>
<dbReference type="Pfam" id="PF24857">
    <property type="entry name" value="THR4_C"/>
    <property type="match status" value="1"/>
</dbReference>
<keyword evidence="9" id="KW-1185">Reference proteome</keyword>
<dbReference type="Gene3D" id="3.40.50.1100">
    <property type="match status" value="2"/>
</dbReference>
<evidence type="ECO:0000256" key="3">
    <source>
        <dbReference type="ARBA" id="ARBA00021942"/>
    </source>
</evidence>
<dbReference type="GO" id="GO:0030170">
    <property type="term" value="F:pyridoxal phosphate binding"/>
    <property type="evidence" value="ECO:0007669"/>
    <property type="project" value="TreeGrafter"/>
</dbReference>
<dbReference type="InterPro" id="IPR004450">
    <property type="entry name" value="Thr_synthase-like"/>
</dbReference>
<gene>
    <name evidence="8" type="ORF">DNTS_026220</name>
</gene>
<evidence type="ECO:0000259" key="7">
    <source>
        <dbReference type="Pfam" id="PF14821"/>
    </source>
</evidence>
<comment type="caution">
    <text evidence="8">The sequence shown here is derived from an EMBL/GenBank/DDBJ whole genome shotgun (WGS) entry which is preliminary data.</text>
</comment>
<dbReference type="InterPro" id="IPR029144">
    <property type="entry name" value="Thr_synth_N"/>
</dbReference>
<evidence type="ECO:0000256" key="5">
    <source>
        <dbReference type="ARBA" id="ARBA00023239"/>
    </source>
</evidence>
<dbReference type="InterPro" id="IPR037158">
    <property type="entry name" value="Thr_synth_N_sf"/>
</dbReference>
<dbReference type="Proteomes" id="UP000316079">
    <property type="component" value="Unassembled WGS sequence"/>
</dbReference>
<evidence type="ECO:0000256" key="1">
    <source>
        <dbReference type="ARBA" id="ARBA00001933"/>
    </source>
</evidence>
<feature type="domain" description="Threonine synthase N-terminal" evidence="7">
    <location>
        <begin position="3"/>
        <end position="81"/>
    </location>
</feature>
<dbReference type="Gene3D" id="3.90.1380.10">
    <property type="entry name" value="Threonine synthase, N-terminal domain"/>
    <property type="match status" value="1"/>
</dbReference>